<dbReference type="Gene3D" id="1.20.1070.10">
    <property type="entry name" value="Rhodopsin 7-helix transmembrane proteins"/>
    <property type="match status" value="1"/>
</dbReference>
<dbReference type="SUPFAM" id="SSF81321">
    <property type="entry name" value="Family A G protein-coupled receptor-like"/>
    <property type="match status" value="1"/>
</dbReference>
<evidence type="ECO:0000313" key="4">
    <source>
        <dbReference type="WBParaSite" id="ASIM_0001267501-mRNA-1"/>
    </source>
</evidence>
<dbReference type="PANTHER" id="PTHR46641">
    <property type="entry name" value="FMRFAMIDE RECEPTOR-RELATED"/>
    <property type="match status" value="1"/>
</dbReference>
<dbReference type="PANTHER" id="PTHR46641:SF14">
    <property type="entry name" value="G-PROTEIN COUPLED RECEPTORS FAMILY 1 PROFILE DOMAIN-CONTAINING PROTEIN"/>
    <property type="match status" value="1"/>
</dbReference>
<organism evidence="4">
    <name type="scientific">Anisakis simplex</name>
    <name type="common">Herring worm</name>
    <dbReference type="NCBI Taxonomy" id="6269"/>
    <lineage>
        <taxon>Eukaryota</taxon>
        <taxon>Metazoa</taxon>
        <taxon>Ecdysozoa</taxon>
        <taxon>Nematoda</taxon>
        <taxon>Chromadorea</taxon>
        <taxon>Rhabditida</taxon>
        <taxon>Spirurina</taxon>
        <taxon>Ascaridomorpha</taxon>
        <taxon>Ascaridoidea</taxon>
        <taxon>Anisakidae</taxon>
        <taxon>Anisakis</taxon>
        <taxon>Anisakis simplex complex</taxon>
    </lineage>
</organism>
<dbReference type="Proteomes" id="UP000267096">
    <property type="component" value="Unassembled WGS sequence"/>
</dbReference>
<keyword evidence="1" id="KW-0472">Membrane</keyword>
<dbReference type="InterPro" id="IPR052954">
    <property type="entry name" value="GPCR-Ligand_Int"/>
</dbReference>
<keyword evidence="1" id="KW-0812">Transmembrane</keyword>
<dbReference type="OrthoDB" id="10011262at2759"/>
<evidence type="ECO:0000313" key="3">
    <source>
        <dbReference type="Proteomes" id="UP000267096"/>
    </source>
</evidence>
<accession>A0A0M3JWK5</accession>
<dbReference type="InterPro" id="IPR019427">
    <property type="entry name" value="7TM_GPCR_serpentine_rcpt_Srw"/>
</dbReference>
<dbReference type="Pfam" id="PF10324">
    <property type="entry name" value="7TM_GPCR_Srw"/>
    <property type="match status" value="1"/>
</dbReference>
<reference evidence="2 3" key="2">
    <citation type="submission" date="2018-11" db="EMBL/GenBank/DDBJ databases">
        <authorList>
            <consortium name="Pathogen Informatics"/>
        </authorList>
    </citation>
    <scope>NUCLEOTIDE SEQUENCE [LARGE SCALE GENOMIC DNA]</scope>
</reference>
<evidence type="ECO:0000256" key="1">
    <source>
        <dbReference type="SAM" id="Phobius"/>
    </source>
</evidence>
<proteinExistence type="predicted"/>
<reference evidence="4" key="1">
    <citation type="submission" date="2017-02" db="UniProtKB">
        <authorList>
            <consortium name="WormBaseParasite"/>
        </authorList>
    </citation>
    <scope>IDENTIFICATION</scope>
</reference>
<gene>
    <name evidence="2" type="ORF">ASIM_LOCUS12141</name>
</gene>
<feature type="transmembrane region" description="Helical" evidence="1">
    <location>
        <begin position="97"/>
        <end position="123"/>
    </location>
</feature>
<feature type="transmembrane region" description="Helical" evidence="1">
    <location>
        <begin position="39"/>
        <end position="59"/>
    </location>
</feature>
<dbReference type="WBParaSite" id="ASIM_0001267501-mRNA-1">
    <property type="protein sequence ID" value="ASIM_0001267501-mRNA-1"/>
    <property type="gene ID" value="ASIM_0001267501"/>
</dbReference>
<evidence type="ECO:0000313" key="2">
    <source>
        <dbReference type="EMBL" id="VDK46670.1"/>
    </source>
</evidence>
<dbReference type="EMBL" id="UYRR01031144">
    <property type="protein sequence ID" value="VDK46670.1"/>
    <property type="molecule type" value="Genomic_DNA"/>
</dbReference>
<dbReference type="AlphaFoldDB" id="A0A0M3JWK5"/>
<dbReference type="GO" id="GO:0008528">
    <property type="term" value="F:G protein-coupled peptide receptor activity"/>
    <property type="evidence" value="ECO:0007669"/>
    <property type="project" value="InterPro"/>
</dbReference>
<feature type="transmembrane region" description="Helical" evidence="1">
    <location>
        <begin position="190"/>
        <end position="216"/>
    </location>
</feature>
<protein>
    <submittedName>
        <fullName evidence="4">G_PROTEIN_RECEP_F1_2 domain-containing protein</fullName>
    </submittedName>
</protein>
<name>A0A0M3JWK5_ANISI</name>
<keyword evidence="1" id="KW-1133">Transmembrane helix</keyword>
<keyword evidence="3" id="KW-1185">Reference proteome</keyword>
<sequence>MVTPTSMNFDTTGTLTYSLGGNATHDQDPNEAHEKKLRMIIYVLDGYVTFIFITLGVSLNSLSMMVFNQMNRGKSSIAQYYLIVRTAFQSEIYWTVYHIYMVMVFVTVTPSIIILTLTFRITCFLRTARRERQNLRGSEQSERKTLSSSSKEEREPNIMIIMIAAKFALSDPLPMIESLIGAVAPEESPAMLALFASVGNLLVIFCNSVNFFLFYASGHRFRTECRKMFCIEEPKTPSWFESDESWSV</sequence>